<dbReference type="Pfam" id="PF12900">
    <property type="entry name" value="Pyridox_ox_2"/>
    <property type="match status" value="1"/>
</dbReference>
<sequence>MANTDRIAAQLSQSADDDSYTVTPRTVPIRYRERIRYDHEAAHAILDEGLVAHIAFNREDYPVVLPAVYARRGETLYFHGSRAGRFAQLGAENAPVCVTVTLLDGLVFARAWLIHSAAYRSVMAHGRLRLITDDEERMRALATLLEHIATGRSSEARPPTRQEFASVAVVALDLEEVSTKVRREEQSKYEPADLQGGCWAGYVPLRQVALDPRSAPDLPQDVVVPPIVEKYSGPFLVPEEAMAAVPGPPTKPGA</sequence>
<reference evidence="1" key="1">
    <citation type="submission" date="2014-05" db="EMBL/GenBank/DDBJ databases">
        <authorList>
            <person name="Horn Fabian"/>
        </authorList>
    </citation>
    <scope>NUCLEOTIDE SEQUENCE</scope>
</reference>
<dbReference type="PANTHER" id="PTHR34071:SF2">
    <property type="entry name" value="FLAVIN-NUCLEOTIDE-BINDING PROTEIN"/>
    <property type="match status" value="1"/>
</dbReference>
<evidence type="ECO:0000313" key="3">
    <source>
        <dbReference type="Proteomes" id="UP000756710"/>
    </source>
</evidence>
<evidence type="ECO:0000313" key="1">
    <source>
        <dbReference type="EMBL" id="CDR18231.1"/>
    </source>
</evidence>
<name>A0A061ACP9_9ACTN</name>
<dbReference type="HOGENOM" id="CLU_067890_0_1_11"/>
<protein>
    <submittedName>
        <fullName evidence="1">Flavin-nucleotide-binding protein-like protein</fullName>
    </submittedName>
    <submittedName>
        <fullName evidence="2">Nitroimidazol reductase NimA-like FMN-containing flavoprotein (Pyridoxamine 5'-phosphate oxidase superfamily)</fullName>
    </submittedName>
</protein>
<proteinExistence type="predicted"/>
<dbReference type="InterPro" id="IPR012349">
    <property type="entry name" value="Split_barrel_FMN-bd"/>
</dbReference>
<gene>
    <name evidence="2" type="ORF">J2Z30_008740</name>
    <name evidence="1" type="ORF">SIRAN123</name>
</gene>
<reference evidence="2 3" key="2">
    <citation type="submission" date="2021-03" db="EMBL/GenBank/DDBJ databases">
        <title>Genomic Encyclopedia of Type Strains, Phase IV (KMG-IV): sequencing the most valuable type-strain genomes for metagenomic binning, comparative biology and taxonomic classification.</title>
        <authorList>
            <person name="Goeker M."/>
        </authorList>
    </citation>
    <scope>NUCLEOTIDE SEQUENCE [LARGE SCALE GENOMIC DNA]</scope>
    <source>
        <strain evidence="2 3">DSM 41954</strain>
    </source>
</reference>
<keyword evidence="3" id="KW-1185">Reference proteome</keyword>
<dbReference type="EMBL" id="JAGGLR010000032">
    <property type="protein sequence ID" value="MBP2067673.1"/>
    <property type="molecule type" value="Genomic_DNA"/>
</dbReference>
<dbReference type="InterPro" id="IPR024747">
    <property type="entry name" value="Pyridox_Oxase-rel"/>
</dbReference>
<dbReference type="PANTHER" id="PTHR34071">
    <property type="entry name" value="5-NITROIMIDAZOLE ANTIBIOTICS RESISTANCE PROTEIN, NIMA-FAMILY-RELATED PROTEIN-RELATED"/>
    <property type="match status" value="1"/>
</dbReference>
<accession>A0A061ACP9</accession>
<organism evidence="1">
    <name type="scientific">Streptomyces iranensis</name>
    <dbReference type="NCBI Taxonomy" id="576784"/>
    <lineage>
        <taxon>Bacteria</taxon>
        <taxon>Bacillati</taxon>
        <taxon>Actinomycetota</taxon>
        <taxon>Actinomycetes</taxon>
        <taxon>Kitasatosporales</taxon>
        <taxon>Streptomycetaceae</taxon>
        <taxon>Streptomyces</taxon>
        <taxon>Streptomyces violaceusniger group</taxon>
    </lineage>
</organism>
<evidence type="ECO:0000313" key="2">
    <source>
        <dbReference type="EMBL" id="MBP2067673.1"/>
    </source>
</evidence>
<dbReference type="SUPFAM" id="SSF50475">
    <property type="entry name" value="FMN-binding split barrel"/>
    <property type="match status" value="1"/>
</dbReference>
<dbReference type="Proteomes" id="UP000756710">
    <property type="component" value="Unassembled WGS sequence"/>
</dbReference>
<dbReference type="AlphaFoldDB" id="A0A061ACP9"/>
<dbReference type="Gene3D" id="2.30.110.10">
    <property type="entry name" value="Electron Transport, Fmn-binding Protein, Chain A"/>
    <property type="match status" value="1"/>
</dbReference>
<dbReference type="RefSeq" id="WP_063791158.1">
    <property type="nucleotide sequence ID" value="NZ_BAABDR010000100.1"/>
</dbReference>
<dbReference type="EMBL" id="LK022849">
    <property type="protein sequence ID" value="CDR18231.1"/>
    <property type="molecule type" value="Genomic_DNA"/>
</dbReference>